<name>A0A7S6VXP4_9GAMM</name>
<keyword evidence="3 4" id="KW-0472">Membrane</keyword>
<dbReference type="EMBL" id="CP048659">
    <property type="protein sequence ID" value="QOW46725.1"/>
    <property type="molecule type" value="Genomic_DNA"/>
</dbReference>
<sequence length="409" mass="44144">MTAHTIDETKFSKPLIYMLIGSAFILALSLGVRHGFGLYLVPMSHEFQWNHQVFSLAIAMQNLLWGAVQPFTGALADKYGSKIVVAVGGVLYTIGLLLMSVSSEAWLLDLSAGLIIGLALSATSFSVLLSAVGRAAHPSKRGMAMGIASAAGSFGQFIMLPTTLLLIKNVGWSSALVISAILVAFIVPLAWMLKAPTYNAPATVSKITQPALTFKQILKIAFSHKPFLFLALGFFVCGFQVVFLGIHLPGYLVDHGFDASNGTVFLALVGLFNIVGTYGAGYLGDKFSKPHLLMWLYGLRGIAIVAFLMLPLSIWTIYSFGIIMGILWLSTVPLTNGIVANMFGVKYLTMLSGIVFFTHQVGSFFGGWLGGLNHDLTGNYNMMWACSIVLSVFGVMVHFFVNEESVVDD</sequence>
<feature type="transmembrane region" description="Helical" evidence="4">
    <location>
        <begin position="292"/>
        <end position="310"/>
    </location>
</feature>
<keyword evidence="7" id="KW-1185">Reference proteome</keyword>
<evidence type="ECO:0000256" key="4">
    <source>
        <dbReference type="SAM" id="Phobius"/>
    </source>
</evidence>
<dbReference type="Proteomes" id="UP000593966">
    <property type="component" value="Chromosome"/>
</dbReference>
<feature type="transmembrane region" description="Helical" evidence="4">
    <location>
        <begin position="144"/>
        <end position="167"/>
    </location>
</feature>
<gene>
    <name evidence="6" type="ORF">G0028_12915</name>
</gene>
<dbReference type="CDD" id="cd17355">
    <property type="entry name" value="MFS_YcxA_like"/>
    <property type="match status" value="1"/>
</dbReference>
<keyword evidence="2 4" id="KW-1133">Transmembrane helix</keyword>
<keyword evidence="1 4" id="KW-0812">Transmembrane</keyword>
<feature type="transmembrane region" description="Helical" evidence="4">
    <location>
        <begin position="347"/>
        <end position="370"/>
    </location>
</feature>
<dbReference type="PROSITE" id="PS50850">
    <property type="entry name" value="MFS"/>
    <property type="match status" value="1"/>
</dbReference>
<dbReference type="InterPro" id="IPR050327">
    <property type="entry name" value="Proton-linked_MCT"/>
</dbReference>
<feature type="transmembrane region" description="Helical" evidence="4">
    <location>
        <begin position="227"/>
        <end position="248"/>
    </location>
</feature>
<dbReference type="RefSeq" id="WP_180045603.1">
    <property type="nucleotide sequence ID" value="NZ_CP048659.1"/>
</dbReference>
<evidence type="ECO:0000313" key="6">
    <source>
        <dbReference type="EMBL" id="QOW46725.1"/>
    </source>
</evidence>
<feature type="transmembrane region" description="Helical" evidence="4">
    <location>
        <begin position="83"/>
        <end position="101"/>
    </location>
</feature>
<dbReference type="Pfam" id="PF07690">
    <property type="entry name" value="MFS_1"/>
    <property type="match status" value="1"/>
</dbReference>
<dbReference type="InterPro" id="IPR036259">
    <property type="entry name" value="MFS_trans_sf"/>
</dbReference>
<evidence type="ECO:0000313" key="7">
    <source>
        <dbReference type="Proteomes" id="UP000593966"/>
    </source>
</evidence>
<dbReference type="GO" id="GO:0022857">
    <property type="term" value="F:transmembrane transporter activity"/>
    <property type="evidence" value="ECO:0007669"/>
    <property type="project" value="InterPro"/>
</dbReference>
<feature type="domain" description="Major facilitator superfamily (MFS) profile" evidence="5">
    <location>
        <begin position="15"/>
        <end position="406"/>
    </location>
</feature>
<feature type="transmembrane region" description="Helical" evidence="4">
    <location>
        <begin position="382"/>
        <end position="401"/>
    </location>
</feature>
<dbReference type="Gene3D" id="1.20.1250.20">
    <property type="entry name" value="MFS general substrate transporter like domains"/>
    <property type="match status" value="1"/>
</dbReference>
<feature type="transmembrane region" description="Helical" evidence="4">
    <location>
        <begin position="113"/>
        <end position="132"/>
    </location>
</feature>
<proteinExistence type="predicted"/>
<evidence type="ECO:0000256" key="2">
    <source>
        <dbReference type="ARBA" id="ARBA00022989"/>
    </source>
</evidence>
<dbReference type="AlphaFoldDB" id="A0A7S6VXP4"/>
<evidence type="ECO:0000256" key="3">
    <source>
        <dbReference type="ARBA" id="ARBA00023136"/>
    </source>
</evidence>
<dbReference type="PANTHER" id="PTHR11360:SF284">
    <property type="entry name" value="EG:103B4.3 PROTEIN-RELATED"/>
    <property type="match status" value="1"/>
</dbReference>
<feature type="transmembrane region" description="Helical" evidence="4">
    <location>
        <begin position="316"/>
        <end position="335"/>
    </location>
</feature>
<reference evidence="6 7" key="1">
    <citation type="submission" date="2020-02" db="EMBL/GenBank/DDBJ databases">
        <title>Tigecycline-resistant Acinetobacter species from pigs and migratory birds.</title>
        <authorList>
            <person name="Chen C."/>
            <person name="Sun J."/>
            <person name="Liao X.-P."/>
            <person name="Liu Y.-H."/>
        </authorList>
    </citation>
    <scope>NUCLEOTIDE SEQUENCE [LARGE SCALE GENOMIC DNA]</scope>
    <source>
        <strain evidence="6 7">YH12207_T</strain>
    </source>
</reference>
<dbReference type="InterPro" id="IPR011701">
    <property type="entry name" value="MFS"/>
</dbReference>
<feature type="transmembrane region" description="Helical" evidence="4">
    <location>
        <begin position="173"/>
        <end position="193"/>
    </location>
</feature>
<accession>A0A7S6VXP4</accession>
<dbReference type="SUPFAM" id="SSF103473">
    <property type="entry name" value="MFS general substrate transporter"/>
    <property type="match status" value="1"/>
</dbReference>
<protein>
    <submittedName>
        <fullName evidence="6">MFS transporter</fullName>
    </submittedName>
</protein>
<dbReference type="InterPro" id="IPR020846">
    <property type="entry name" value="MFS_dom"/>
</dbReference>
<evidence type="ECO:0000256" key="1">
    <source>
        <dbReference type="ARBA" id="ARBA00022692"/>
    </source>
</evidence>
<dbReference type="PANTHER" id="PTHR11360">
    <property type="entry name" value="MONOCARBOXYLATE TRANSPORTER"/>
    <property type="match status" value="1"/>
</dbReference>
<organism evidence="6 7">
    <name type="scientific">Acinetobacter piscicola</name>
    <dbReference type="NCBI Taxonomy" id="2006115"/>
    <lineage>
        <taxon>Bacteria</taxon>
        <taxon>Pseudomonadati</taxon>
        <taxon>Pseudomonadota</taxon>
        <taxon>Gammaproteobacteria</taxon>
        <taxon>Moraxellales</taxon>
        <taxon>Moraxellaceae</taxon>
        <taxon>Acinetobacter</taxon>
    </lineage>
</organism>
<evidence type="ECO:0000259" key="5">
    <source>
        <dbReference type="PROSITE" id="PS50850"/>
    </source>
</evidence>
<feature type="transmembrane region" description="Helical" evidence="4">
    <location>
        <begin position="15"/>
        <end position="41"/>
    </location>
</feature>
<feature type="transmembrane region" description="Helical" evidence="4">
    <location>
        <begin position="260"/>
        <end position="280"/>
    </location>
</feature>